<name>A0A6C0KB24_9ZZZZ</name>
<dbReference type="SUPFAM" id="SSF69065">
    <property type="entry name" value="RNase III domain-like"/>
    <property type="match status" value="1"/>
</dbReference>
<dbReference type="SMART" id="SM00358">
    <property type="entry name" value="DSRM"/>
    <property type="match status" value="1"/>
</dbReference>
<dbReference type="EMBL" id="MN740839">
    <property type="protein sequence ID" value="QHU14381.1"/>
    <property type="molecule type" value="Genomic_DNA"/>
</dbReference>
<dbReference type="GO" id="GO:0010468">
    <property type="term" value="P:regulation of gene expression"/>
    <property type="evidence" value="ECO:0007669"/>
    <property type="project" value="TreeGrafter"/>
</dbReference>
<protein>
    <recommendedName>
        <fullName evidence="3">ribonuclease III</fullName>
        <ecNumber evidence="3">3.1.26.3</ecNumber>
    </recommendedName>
</protein>
<keyword evidence="5" id="KW-0255">Endonuclease</keyword>
<dbReference type="EC" id="3.1.26.3" evidence="3"/>
<dbReference type="InterPro" id="IPR000999">
    <property type="entry name" value="RNase_III_dom"/>
</dbReference>
<dbReference type="Pfam" id="PF00035">
    <property type="entry name" value="dsrm"/>
    <property type="match status" value="1"/>
</dbReference>
<evidence type="ECO:0000256" key="6">
    <source>
        <dbReference type="ARBA" id="ARBA00022801"/>
    </source>
</evidence>
<proteinExistence type="inferred from homology"/>
<dbReference type="SMART" id="SM00535">
    <property type="entry name" value="RIBOc"/>
    <property type="match status" value="1"/>
</dbReference>
<sequence length="259" mass="30013">MLQPPVALDPREVERLTTPSISRLQIHELLGFKPRNLDIYRQALIHKSVLRLTKYLPPQEVPKYMIESNERLEFLGDAILSCITADFLYKKYPAEDEGFLTRVRSKLVDTKALSTFAKKLGLGNHVIMSRHLQSLDERNREKMHENIFEAWIGAIYLDTNLEYARKFILHVFGTHVDWKAVTTDTNYKDQVLRHCQNAKMSNPEYKVLESSGPPHNRTYRVGLTIDSKVMGEGVHQQKKAAEQQAALESLMILTRRRRK</sequence>
<dbReference type="PROSITE" id="PS50137">
    <property type="entry name" value="DS_RBD"/>
    <property type="match status" value="1"/>
</dbReference>
<dbReference type="PANTHER" id="PTHR11207:SF0">
    <property type="entry name" value="RIBONUCLEASE 3"/>
    <property type="match status" value="1"/>
</dbReference>
<keyword evidence="6" id="KW-0378">Hydrolase</keyword>
<evidence type="ECO:0000256" key="2">
    <source>
        <dbReference type="ARBA" id="ARBA00010183"/>
    </source>
</evidence>
<dbReference type="GO" id="GO:0003725">
    <property type="term" value="F:double-stranded RNA binding"/>
    <property type="evidence" value="ECO:0007669"/>
    <property type="project" value="TreeGrafter"/>
</dbReference>
<feature type="domain" description="DRBM" evidence="8">
    <location>
        <begin position="186"/>
        <end position="255"/>
    </location>
</feature>
<dbReference type="InterPro" id="IPR014720">
    <property type="entry name" value="dsRBD_dom"/>
</dbReference>
<evidence type="ECO:0000256" key="7">
    <source>
        <dbReference type="ARBA" id="ARBA00022884"/>
    </source>
</evidence>
<dbReference type="Gene3D" id="1.10.1520.10">
    <property type="entry name" value="Ribonuclease III domain"/>
    <property type="match status" value="1"/>
</dbReference>
<evidence type="ECO:0000259" key="9">
    <source>
        <dbReference type="PROSITE" id="PS50142"/>
    </source>
</evidence>
<evidence type="ECO:0000256" key="4">
    <source>
        <dbReference type="ARBA" id="ARBA00022722"/>
    </source>
</evidence>
<dbReference type="InterPro" id="IPR036389">
    <property type="entry name" value="RNase_III_sf"/>
</dbReference>
<reference evidence="10" key="1">
    <citation type="journal article" date="2020" name="Nature">
        <title>Giant virus diversity and host interactions through global metagenomics.</title>
        <authorList>
            <person name="Schulz F."/>
            <person name="Roux S."/>
            <person name="Paez-Espino D."/>
            <person name="Jungbluth S."/>
            <person name="Walsh D.A."/>
            <person name="Denef V.J."/>
            <person name="McMahon K.D."/>
            <person name="Konstantinidis K.T."/>
            <person name="Eloe-Fadrosh E.A."/>
            <person name="Kyrpides N.C."/>
            <person name="Woyke T."/>
        </authorList>
    </citation>
    <scope>NUCLEOTIDE SEQUENCE</scope>
    <source>
        <strain evidence="10">GVMAG-S-1102113-118</strain>
    </source>
</reference>
<comment type="catalytic activity">
    <reaction evidence="1">
        <text>Endonucleolytic cleavage to 5'-phosphomonoester.</text>
        <dbReference type="EC" id="3.1.26.3"/>
    </reaction>
</comment>
<evidence type="ECO:0000256" key="1">
    <source>
        <dbReference type="ARBA" id="ARBA00000109"/>
    </source>
</evidence>
<dbReference type="PROSITE" id="PS00517">
    <property type="entry name" value="RNASE_3_1"/>
    <property type="match status" value="1"/>
</dbReference>
<keyword evidence="7" id="KW-0694">RNA-binding</keyword>
<evidence type="ECO:0000256" key="5">
    <source>
        <dbReference type="ARBA" id="ARBA00022759"/>
    </source>
</evidence>
<keyword evidence="4" id="KW-0540">Nuclease</keyword>
<evidence type="ECO:0000256" key="3">
    <source>
        <dbReference type="ARBA" id="ARBA00012177"/>
    </source>
</evidence>
<organism evidence="10">
    <name type="scientific">viral metagenome</name>
    <dbReference type="NCBI Taxonomy" id="1070528"/>
    <lineage>
        <taxon>unclassified sequences</taxon>
        <taxon>metagenomes</taxon>
        <taxon>organismal metagenomes</taxon>
    </lineage>
</organism>
<dbReference type="PANTHER" id="PTHR11207">
    <property type="entry name" value="RIBONUCLEASE III"/>
    <property type="match status" value="1"/>
</dbReference>
<dbReference type="GO" id="GO:0006364">
    <property type="term" value="P:rRNA processing"/>
    <property type="evidence" value="ECO:0007669"/>
    <property type="project" value="InterPro"/>
</dbReference>
<comment type="similarity">
    <text evidence="2">Belongs to the ribonuclease III family.</text>
</comment>
<dbReference type="AlphaFoldDB" id="A0A6C0KB24"/>
<dbReference type="FunFam" id="1.10.1520.10:FF:000001">
    <property type="entry name" value="Ribonuclease 3"/>
    <property type="match status" value="1"/>
</dbReference>
<dbReference type="NCBIfam" id="TIGR02191">
    <property type="entry name" value="RNaseIII"/>
    <property type="match status" value="1"/>
</dbReference>
<dbReference type="CDD" id="cd10845">
    <property type="entry name" value="DSRM_RNAse_III_family"/>
    <property type="match status" value="1"/>
</dbReference>
<dbReference type="SUPFAM" id="SSF54768">
    <property type="entry name" value="dsRNA-binding domain-like"/>
    <property type="match status" value="1"/>
</dbReference>
<accession>A0A6C0KB24</accession>
<evidence type="ECO:0000313" key="10">
    <source>
        <dbReference type="EMBL" id="QHU14381.1"/>
    </source>
</evidence>
<dbReference type="HAMAP" id="MF_00104">
    <property type="entry name" value="RNase_III"/>
    <property type="match status" value="1"/>
</dbReference>
<dbReference type="Pfam" id="PF14622">
    <property type="entry name" value="Ribonucleas_3_3"/>
    <property type="match status" value="1"/>
</dbReference>
<dbReference type="InterPro" id="IPR011907">
    <property type="entry name" value="RNase_III"/>
</dbReference>
<dbReference type="CDD" id="cd00593">
    <property type="entry name" value="RIBOc"/>
    <property type="match status" value="1"/>
</dbReference>
<feature type="domain" description="RNase III" evidence="9">
    <location>
        <begin position="23"/>
        <end position="160"/>
    </location>
</feature>
<dbReference type="PROSITE" id="PS50142">
    <property type="entry name" value="RNASE_3_2"/>
    <property type="match status" value="1"/>
</dbReference>
<dbReference type="GO" id="GO:0004525">
    <property type="term" value="F:ribonuclease III activity"/>
    <property type="evidence" value="ECO:0007669"/>
    <property type="project" value="UniProtKB-EC"/>
</dbReference>
<dbReference type="Gene3D" id="3.30.160.20">
    <property type="match status" value="1"/>
</dbReference>
<evidence type="ECO:0000259" key="8">
    <source>
        <dbReference type="PROSITE" id="PS50137"/>
    </source>
</evidence>